<sequence length="285" mass="30273">MRVVALIILIFGVALAGGAVFFASERYAAIEAALAQQAADAAAPVAEPQIETTPIIVAARALRYGETLNADAVKVVKFPQEAAPANGFATMEELFGAEEDSGARIVLRAMEPSDPVLRTKVTGFGEQAMISAQLTPGMRAFTLRIDTVSGVAGFLLPNDRVDVFLTRSDKDGLTTNLIMQNVKVIAVDQFAGQDSNRARVARTATVEVTLDDAQKLALAQQLGRISLSLRQIDEDATTVESKPIDIDDIVTRSAASQPAPPVKNLCVRKGIDLICDDVAPAPKTE</sequence>
<accession>A0A7M3T5E7</accession>
<name>A0A7M3T5E7_9RHOB</name>
<evidence type="ECO:0000259" key="1">
    <source>
        <dbReference type="SMART" id="SM00858"/>
    </source>
</evidence>
<evidence type="ECO:0000313" key="2">
    <source>
        <dbReference type="EMBL" id="QIE57228.1"/>
    </source>
</evidence>
<dbReference type="NCBIfam" id="TIGR03177">
    <property type="entry name" value="pilus_cpaB"/>
    <property type="match status" value="1"/>
</dbReference>
<dbReference type="InterPro" id="IPR031571">
    <property type="entry name" value="RcpC_dom"/>
</dbReference>
<dbReference type="KEGG" id="hdh:G5B40_18340"/>
<keyword evidence="3" id="KW-1185">Reference proteome</keyword>
<dbReference type="InterPro" id="IPR017592">
    <property type="entry name" value="Pilus_assmbl_Flp-typ_CpaB"/>
</dbReference>
<dbReference type="EMBL" id="CP049056">
    <property type="protein sequence ID" value="QIE57228.1"/>
    <property type="molecule type" value="Genomic_DNA"/>
</dbReference>
<reference evidence="2 3" key="1">
    <citation type="submission" date="2020-02" db="EMBL/GenBank/DDBJ databases">
        <title>complete genome sequence of Rhodobacteraceae bacterium.</title>
        <authorList>
            <person name="Park J."/>
            <person name="Kim Y.-S."/>
            <person name="Kim K.-H."/>
        </authorList>
    </citation>
    <scope>NUCLEOTIDE SEQUENCE [LARGE SCALE GENOMIC DNA]</scope>
    <source>
        <strain evidence="2 3">RR4-56</strain>
    </source>
</reference>
<dbReference type="SMART" id="SM00858">
    <property type="entry name" value="SAF"/>
    <property type="match status" value="1"/>
</dbReference>
<protein>
    <submittedName>
        <fullName evidence="2">Flp pilus assembly protein CpaB</fullName>
    </submittedName>
</protein>
<gene>
    <name evidence="2" type="primary">cpaB</name>
    <name evidence="2" type="ORF">G5B40_18340</name>
</gene>
<proteinExistence type="predicted"/>
<organism evidence="2 3">
    <name type="scientific">Pikeienuella piscinae</name>
    <dbReference type="NCBI Taxonomy" id="2748098"/>
    <lineage>
        <taxon>Bacteria</taxon>
        <taxon>Pseudomonadati</taxon>
        <taxon>Pseudomonadota</taxon>
        <taxon>Alphaproteobacteria</taxon>
        <taxon>Rhodobacterales</taxon>
        <taxon>Paracoccaceae</taxon>
        <taxon>Pikeienuella</taxon>
    </lineage>
</organism>
<feature type="domain" description="SAF" evidence="1">
    <location>
        <begin position="53"/>
        <end position="122"/>
    </location>
</feature>
<dbReference type="InterPro" id="IPR013974">
    <property type="entry name" value="SAF"/>
</dbReference>
<dbReference type="Pfam" id="PF16976">
    <property type="entry name" value="RcpC"/>
    <property type="match status" value="1"/>
</dbReference>
<evidence type="ECO:0000313" key="3">
    <source>
        <dbReference type="Proteomes" id="UP000503336"/>
    </source>
</evidence>
<dbReference type="AlphaFoldDB" id="A0A7M3T5E7"/>
<dbReference type="RefSeq" id="WP_165101753.1">
    <property type="nucleotide sequence ID" value="NZ_CP049056.1"/>
</dbReference>
<dbReference type="Proteomes" id="UP000503336">
    <property type="component" value="Chromosome"/>
</dbReference>
<dbReference type="CDD" id="cd11614">
    <property type="entry name" value="SAF_CpaB_FlgA_like"/>
    <property type="match status" value="1"/>
</dbReference>